<protein>
    <recommendedName>
        <fullName evidence="6">Type 3 secretion system stator protein</fullName>
    </recommendedName>
</protein>
<evidence type="ECO:0000256" key="2">
    <source>
        <dbReference type="ARBA" id="ARBA00022448"/>
    </source>
</evidence>
<dbReference type="InterPro" id="IPR051472">
    <property type="entry name" value="T3SS_Stator/FliH"/>
</dbReference>
<dbReference type="GO" id="GO:0030254">
    <property type="term" value="P:protein secretion by the type III secretion system"/>
    <property type="evidence" value="ECO:0007669"/>
    <property type="project" value="InterPro"/>
</dbReference>
<keyword evidence="4" id="KW-0653">Protein transport</keyword>
<keyword evidence="3" id="KW-0963">Cytoplasm</keyword>
<reference evidence="7" key="1">
    <citation type="submission" date="2018-07" db="EMBL/GenBank/DDBJ databases">
        <authorList>
            <consortium name="Genoscope - CEA"/>
            <person name="William W."/>
        </authorList>
    </citation>
    <scope>NUCLEOTIDE SEQUENCE</scope>
    <source>
        <strain evidence="7">IK1</strain>
    </source>
</reference>
<dbReference type="PANTHER" id="PTHR34982">
    <property type="entry name" value="YOP PROTEINS TRANSLOCATION PROTEIN L"/>
    <property type="match status" value="1"/>
</dbReference>
<accession>A0A653A3L2</accession>
<comment type="subcellular location">
    <subcellularLocation>
        <location evidence="1">Cytoplasm</location>
    </subcellularLocation>
</comment>
<evidence type="ECO:0000256" key="3">
    <source>
        <dbReference type="ARBA" id="ARBA00022490"/>
    </source>
</evidence>
<keyword evidence="2" id="KW-0813">Transport</keyword>
<dbReference type="GO" id="GO:0005829">
    <property type="term" value="C:cytosol"/>
    <property type="evidence" value="ECO:0007669"/>
    <property type="project" value="TreeGrafter"/>
</dbReference>
<evidence type="ECO:0000256" key="5">
    <source>
        <dbReference type="ARBA" id="ARBA00024335"/>
    </source>
</evidence>
<evidence type="ECO:0000256" key="1">
    <source>
        <dbReference type="ARBA" id="ARBA00004496"/>
    </source>
</evidence>
<proteinExistence type="inferred from homology"/>
<evidence type="ECO:0000313" key="7">
    <source>
        <dbReference type="EMBL" id="VBB42656.1"/>
    </source>
</evidence>
<gene>
    <name evidence="7" type="ORF">TRIP_B200796</name>
</gene>
<dbReference type="NCBIfam" id="NF005392">
    <property type="entry name" value="PRK06937.1"/>
    <property type="match status" value="1"/>
</dbReference>
<dbReference type="NCBIfam" id="TIGR02499">
    <property type="entry name" value="HrpE_YscL_not"/>
    <property type="match status" value="1"/>
</dbReference>
<name>A0A653A3L2_UNCDX</name>
<dbReference type="EMBL" id="UPXX01000013">
    <property type="protein sequence ID" value="VBB42656.1"/>
    <property type="molecule type" value="Genomic_DNA"/>
</dbReference>
<evidence type="ECO:0000256" key="6">
    <source>
        <dbReference type="ARBA" id="ARBA00040494"/>
    </source>
</evidence>
<dbReference type="InterPro" id="IPR010586">
    <property type="entry name" value="T3SS_stator_protein"/>
</dbReference>
<evidence type="ECO:0000256" key="4">
    <source>
        <dbReference type="ARBA" id="ARBA00022927"/>
    </source>
</evidence>
<dbReference type="PANTHER" id="PTHR34982:SF4">
    <property type="entry name" value="TYPE 3 SECRETION SYSTEM STATOR PROTEIN"/>
    <property type="match status" value="1"/>
</dbReference>
<organism evidence="7">
    <name type="scientific">Uncultured Desulfatiglans sp</name>
    <dbReference type="NCBI Taxonomy" id="1748965"/>
    <lineage>
        <taxon>Bacteria</taxon>
        <taxon>Pseudomonadati</taxon>
        <taxon>Thermodesulfobacteriota</taxon>
        <taxon>Desulfobacteria</taxon>
        <taxon>Desulfatiglandales</taxon>
        <taxon>Desulfatiglandaceae</taxon>
        <taxon>Desulfatiglans</taxon>
        <taxon>environmental samples</taxon>
    </lineage>
</organism>
<dbReference type="InterPro" id="IPR012842">
    <property type="entry name" value="T3SS_SctL/SctL2"/>
</dbReference>
<sequence>MVGTPEDIAERGGTTVGPLFLVHREGLRTARGTKVLKARQYTTCLKAEEIIRKANDAAEEITARGRTAFAEEKSRGYREGLREGKMQLAEQMVGTAAATARYLAQFEEKAVELVISALRKIVGEIDPAERIVQVVRNVLAFAKNQPQVSLRICPAEADSLNASLNDIMTDFPAIRFIDVVPDGRLKEGGCILETEMGVVDAGVDVQIEAIRRALINALKR</sequence>
<dbReference type="Pfam" id="PF06635">
    <property type="entry name" value="T3SS_SCTL"/>
    <property type="match status" value="1"/>
</dbReference>
<comment type="similarity">
    <text evidence="5">Belongs to the SctL stator family.</text>
</comment>
<dbReference type="AlphaFoldDB" id="A0A653A3L2"/>